<gene>
    <name evidence="7" type="ORF">LOD26_16125</name>
</gene>
<dbReference type="InterPro" id="IPR036937">
    <property type="entry name" value="Adhesion_dom_fimbrial_sf"/>
</dbReference>
<evidence type="ECO:0000256" key="4">
    <source>
        <dbReference type="ARBA" id="ARBA00023263"/>
    </source>
</evidence>
<dbReference type="InterPro" id="IPR050263">
    <property type="entry name" value="Bact_Fimbrial_Adh_Pro"/>
</dbReference>
<feature type="signal peptide" evidence="5">
    <location>
        <begin position="1"/>
        <end position="21"/>
    </location>
</feature>
<evidence type="ECO:0000256" key="3">
    <source>
        <dbReference type="ARBA" id="ARBA00022729"/>
    </source>
</evidence>
<dbReference type="PANTHER" id="PTHR33420:SF3">
    <property type="entry name" value="FIMBRIAL SUBUNIT ELFA"/>
    <property type="match status" value="1"/>
</dbReference>
<sequence>MSKLSIITLISCAIVIPSAMADFGHGPNPGPKGKVNFTGHVYANSCIIETGDQDKQVKLNPVLNTLVNKSHATQLQSFSIRVKNCYINENATPKLSWNGNSHLTKEGYLKNMTSSGDKNVALVITDNKQNSIDLNKNSNRFDPEKGYLRHENGSQILTYKFNVGYIISKDNNSSYVKPGPVSAQANYSITYL</sequence>
<evidence type="ECO:0000256" key="5">
    <source>
        <dbReference type="SAM" id="SignalP"/>
    </source>
</evidence>
<comment type="caution">
    <text evidence="7">The sequence shown here is derived from an EMBL/GenBank/DDBJ whole genome shotgun (WGS) entry which is preliminary data.</text>
</comment>
<keyword evidence="8" id="KW-1185">Reference proteome</keyword>
<comment type="similarity">
    <text evidence="2">Belongs to the fimbrial protein family.</text>
</comment>
<accession>A0ABT1BCX8</accession>
<evidence type="ECO:0000313" key="8">
    <source>
        <dbReference type="Proteomes" id="UP001139290"/>
    </source>
</evidence>
<protein>
    <submittedName>
        <fullName evidence="7">Type 1 fimbrial protein</fullName>
    </submittedName>
</protein>
<dbReference type="SUPFAM" id="SSF49401">
    <property type="entry name" value="Bacterial adhesins"/>
    <property type="match status" value="1"/>
</dbReference>
<feature type="domain" description="Fimbrial-type adhesion" evidence="6">
    <location>
        <begin position="36"/>
        <end position="191"/>
    </location>
</feature>
<reference evidence="7" key="1">
    <citation type="submission" date="2021-11" db="EMBL/GenBank/DDBJ databases">
        <title>Citrobacter meridianamericanus sp. nov. isolated from soil.</title>
        <authorList>
            <person name="Furlan J.P.R."/>
            <person name="Stehling E.G."/>
        </authorList>
    </citation>
    <scope>NUCLEOTIDE SEQUENCE</scope>
    <source>
        <strain evidence="7">BR102</strain>
    </source>
</reference>
<dbReference type="Gene3D" id="2.60.40.1090">
    <property type="entry name" value="Fimbrial-type adhesion domain"/>
    <property type="match status" value="1"/>
</dbReference>
<name>A0ABT1BCX8_9ENTR</name>
<evidence type="ECO:0000313" key="7">
    <source>
        <dbReference type="EMBL" id="MCO5782839.1"/>
    </source>
</evidence>
<comment type="subcellular location">
    <subcellularLocation>
        <location evidence="1">Fimbrium</location>
    </subcellularLocation>
</comment>
<dbReference type="InterPro" id="IPR008966">
    <property type="entry name" value="Adhesion_dom_sf"/>
</dbReference>
<dbReference type="Pfam" id="PF00419">
    <property type="entry name" value="Fimbrial"/>
    <property type="match status" value="1"/>
</dbReference>
<keyword evidence="3 5" id="KW-0732">Signal</keyword>
<dbReference type="InterPro" id="IPR000259">
    <property type="entry name" value="Adhesion_dom_fimbrial"/>
</dbReference>
<organism evidence="7 8">
    <name type="scientific">Citrobacter meridianamericanus</name>
    <dbReference type="NCBI Taxonomy" id="2894201"/>
    <lineage>
        <taxon>Bacteria</taxon>
        <taxon>Pseudomonadati</taxon>
        <taxon>Pseudomonadota</taxon>
        <taxon>Gammaproteobacteria</taxon>
        <taxon>Enterobacterales</taxon>
        <taxon>Enterobacteriaceae</taxon>
        <taxon>Citrobacter</taxon>
    </lineage>
</organism>
<evidence type="ECO:0000259" key="6">
    <source>
        <dbReference type="Pfam" id="PF00419"/>
    </source>
</evidence>
<proteinExistence type="inferred from homology"/>
<feature type="chain" id="PRO_5047214716" evidence="5">
    <location>
        <begin position="22"/>
        <end position="192"/>
    </location>
</feature>
<keyword evidence="4" id="KW-0281">Fimbrium</keyword>
<dbReference type="EMBL" id="JAJJVQ010000005">
    <property type="protein sequence ID" value="MCO5782839.1"/>
    <property type="molecule type" value="Genomic_DNA"/>
</dbReference>
<evidence type="ECO:0000256" key="2">
    <source>
        <dbReference type="ARBA" id="ARBA00006671"/>
    </source>
</evidence>
<dbReference type="RefSeq" id="WP_252838584.1">
    <property type="nucleotide sequence ID" value="NZ_JAJJVQ010000005.1"/>
</dbReference>
<evidence type="ECO:0000256" key="1">
    <source>
        <dbReference type="ARBA" id="ARBA00004561"/>
    </source>
</evidence>
<dbReference type="PANTHER" id="PTHR33420">
    <property type="entry name" value="FIMBRIAL SUBUNIT ELFA-RELATED"/>
    <property type="match status" value="1"/>
</dbReference>
<dbReference type="Proteomes" id="UP001139290">
    <property type="component" value="Unassembled WGS sequence"/>
</dbReference>